<evidence type="ECO:0000256" key="5">
    <source>
        <dbReference type="SAM" id="Phobius"/>
    </source>
</evidence>
<evidence type="ECO:0000256" key="2">
    <source>
        <dbReference type="ARBA" id="ARBA00022692"/>
    </source>
</evidence>
<dbReference type="RefSeq" id="XP_067543726.1">
    <property type="nucleotide sequence ID" value="XM_067688538.1"/>
</dbReference>
<evidence type="ECO:0000313" key="8">
    <source>
        <dbReference type="Proteomes" id="UP000185944"/>
    </source>
</evidence>
<gene>
    <name evidence="7" type="ORF">NEDG_01120</name>
</gene>
<dbReference type="Proteomes" id="UP000185944">
    <property type="component" value="Unassembled WGS sequence"/>
</dbReference>
<name>A0A177EBU8_9MICR</name>
<keyword evidence="3 5" id="KW-1133">Transmembrane helix</keyword>
<dbReference type="InterPro" id="IPR052706">
    <property type="entry name" value="Membrane-Transporter-like"/>
</dbReference>
<feature type="transmembrane region" description="Helical" evidence="5">
    <location>
        <begin position="318"/>
        <end position="338"/>
    </location>
</feature>
<sequence>MSTMHPEQQTQPSTFSLQRLKKVNLKERAAPAIYGCFLYLMDLVTLGSRAFTDDPLNDVTGMMGISTLFFVMSCCISQLTFYGLSSFRVGLVSSPISESFFSIRKLYADITTATEGLKMSTEETMSTVLFSLFLSTLLTGVAFLLLYCFNANKILSAIPAEIGLSLFFVVGCFCYRFANATVWSLSKTGYMNIAAFNATGVVLWLGCKLLSKKVPAISRYAYILCVAMLIGLFYLVAWANSWTVEELRTLNLLPTNASKELIKDWVVKVGLSKVRLDVVWGQILSILSITLLNMIHFPINIPAISKGTGSSCLMKKELLANGVANCLSAFGGGFPTYLISSSTIALNTPVRTKRIDTLVLGIAFPALFFIGRPLLYYTPQLSFDILLLFVGLDILYGSFKEIYESGVYTMVFVSIVTATSLCFNNLQFGMAAGFLVFGTKAIHAKYMSRAAEEEDDDFVAVTIPMA</sequence>
<dbReference type="STRING" id="1805483.A0A177EBU8"/>
<dbReference type="PANTHER" id="PTHR43310:SF4">
    <property type="entry name" value="AFR304WP"/>
    <property type="match status" value="1"/>
</dbReference>
<keyword evidence="8" id="KW-1185">Reference proteome</keyword>
<dbReference type="PANTHER" id="PTHR43310">
    <property type="entry name" value="SULFATE TRANSPORTER YBAR-RELATED"/>
    <property type="match status" value="1"/>
</dbReference>
<comment type="caution">
    <text evidence="7">The sequence shown here is derived from an EMBL/GenBank/DDBJ whole genome shotgun (WGS) entry which is preliminary data.</text>
</comment>
<keyword evidence="4 5" id="KW-0472">Membrane</keyword>
<dbReference type="GeneID" id="93647470"/>
<evidence type="ECO:0000259" key="6">
    <source>
        <dbReference type="Pfam" id="PF00916"/>
    </source>
</evidence>
<reference evidence="7 8" key="1">
    <citation type="submission" date="2016-02" db="EMBL/GenBank/DDBJ databases">
        <title>Discovery of a natural microsporidian pathogen with a broad tissue tropism in Caenorhabditis elegans.</title>
        <authorList>
            <person name="Luallen R.J."/>
            <person name="Reinke A.W."/>
            <person name="Tong L."/>
            <person name="Botts M.R."/>
            <person name="Felix M.-A."/>
            <person name="Troemel E.R."/>
        </authorList>
    </citation>
    <scope>NUCLEOTIDE SEQUENCE [LARGE SCALE GENOMIC DNA]</scope>
    <source>
        <strain evidence="7 8">JUm2807</strain>
    </source>
</reference>
<feature type="transmembrane region" description="Helical" evidence="5">
    <location>
        <begin position="382"/>
        <end position="399"/>
    </location>
</feature>
<dbReference type="VEuPathDB" id="MicrosporidiaDB:NEDG_01120"/>
<organism evidence="7 8">
    <name type="scientific">Nematocida displodere</name>
    <dbReference type="NCBI Taxonomy" id="1805483"/>
    <lineage>
        <taxon>Eukaryota</taxon>
        <taxon>Fungi</taxon>
        <taxon>Fungi incertae sedis</taxon>
        <taxon>Microsporidia</taxon>
        <taxon>Nematocida</taxon>
    </lineage>
</organism>
<evidence type="ECO:0000256" key="3">
    <source>
        <dbReference type="ARBA" id="ARBA00022989"/>
    </source>
</evidence>
<feature type="transmembrane region" description="Helical" evidence="5">
    <location>
        <begin position="358"/>
        <end position="375"/>
    </location>
</feature>
<comment type="subcellular location">
    <subcellularLocation>
        <location evidence="1">Membrane</location>
        <topology evidence="1">Multi-pass membrane protein</topology>
    </subcellularLocation>
</comment>
<proteinExistence type="predicted"/>
<dbReference type="Pfam" id="PF00916">
    <property type="entry name" value="Sulfate_transp"/>
    <property type="match status" value="1"/>
</dbReference>
<evidence type="ECO:0000313" key="7">
    <source>
        <dbReference type="EMBL" id="OAG28981.1"/>
    </source>
</evidence>
<dbReference type="AlphaFoldDB" id="A0A177EBU8"/>
<feature type="transmembrane region" description="Helical" evidence="5">
    <location>
        <begin position="128"/>
        <end position="147"/>
    </location>
</feature>
<feature type="domain" description="SLC26A/SulP transporter" evidence="6">
    <location>
        <begin position="262"/>
        <end position="396"/>
    </location>
</feature>
<feature type="transmembrane region" description="Helical" evidence="5">
    <location>
        <begin position="32"/>
        <end position="51"/>
    </location>
</feature>
<dbReference type="OrthoDB" id="409725at2759"/>
<dbReference type="EMBL" id="LTDL01000042">
    <property type="protein sequence ID" value="OAG28981.1"/>
    <property type="molecule type" value="Genomic_DNA"/>
</dbReference>
<keyword evidence="2 5" id="KW-0812">Transmembrane</keyword>
<feature type="transmembrane region" description="Helical" evidence="5">
    <location>
        <begin position="154"/>
        <end position="178"/>
    </location>
</feature>
<feature type="transmembrane region" description="Helical" evidence="5">
    <location>
        <begin position="411"/>
        <end position="437"/>
    </location>
</feature>
<dbReference type="GO" id="GO:0016020">
    <property type="term" value="C:membrane"/>
    <property type="evidence" value="ECO:0007669"/>
    <property type="project" value="UniProtKB-SubCell"/>
</dbReference>
<feature type="transmembrane region" description="Helical" evidence="5">
    <location>
        <begin position="190"/>
        <end position="207"/>
    </location>
</feature>
<accession>A0A177EBU8</accession>
<evidence type="ECO:0000256" key="1">
    <source>
        <dbReference type="ARBA" id="ARBA00004141"/>
    </source>
</evidence>
<dbReference type="InterPro" id="IPR011547">
    <property type="entry name" value="SLC26A/SulP_dom"/>
</dbReference>
<feature type="transmembrane region" description="Helical" evidence="5">
    <location>
        <begin position="278"/>
        <end position="297"/>
    </location>
</feature>
<feature type="transmembrane region" description="Helical" evidence="5">
    <location>
        <begin position="63"/>
        <end position="84"/>
    </location>
</feature>
<feature type="transmembrane region" description="Helical" evidence="5">
    <location>
        <begin position="219"/>
        <end position="239"/>
    </location>
</feature>
<protein>
    <submittedName>
        <fullName evidence="7">Sulfate permease, SulP family</fullName>
    </submittedName>
</protein>
<evidence type="ECO:0000256" key="4">
    <source>
        <dbReference type="ARBA" id="ARBA00023136"/>
    </source>
</evidence>